<dbReference type="EMBL" id="JACCFO010000001">
    <property type="protein sequence ID" value="NYI96075.1"/>
    <property type="molecule type" value="Genomic_DNA"/>
</dbReference>
<name>A0A853BMY6_9ACTN</name>
<feature type="transmembrane region" description="Helical" evidence="2">
    <location>
        <begin position="165"/>
        <end position="187"/>
    </location>
</feature>
<protein>
    <recommendedName>
        <fullName evidence="5">Glycerophosphoryl diester phosphodiesterase membrane domain-containing protein</fullName>
    </recommendedName>
</protein>
<dbReference type="AlphaFoldDB" id="A0A853BMY6"/>
<gene>
    <name evidence="3" type="ORF">HNR12_002352</name>
</gene>
<evidence type="ECO:0000256" key="2">
    <source>
        <dbReference type="SAM" id="Phobius"/>
    </source>
</evidence>
<feature type="compositionally biased region" description="Low complexity" evidence="1">
    <location>
        <begin position="75"/>
        <end position="101"/>
    </location>
</feature>
<sequence>MDHDDPGRPVPGPPEQPGDPGEPAAEPAPPAAGSGAEPGSGWAAPGARPPAAGAPWAAPGQESGHRQPPYPQAPDPAWAAPGTAPPAGAGWAAPGARPAAGGAYGGPHGPGAPGAPGQPPGHPGAPAWGRPWAPRPGVVALRPLTLGDLFNGAFGYVRANPRTTLGLALIVSAVANVVSAIGMGGYLSDYGVLIEESLQDPYAAPSSDFPIAPWSIAAMYGGALFSYIGQIVLTGLLAAVVGMAVLGRHVSMSEANALVRGRLGAVFGVAGLLFLIGLGWSLLLLGVLIGAVVLGMGVDPLAGVLVGFFGVAAVVAAGVWVFVRTALAMPVAVLEHIGPGRSLARSWRLTQRSWWRVFGITVLAQLLASLVVNLLATPFTLGGTIAALLGGGAAWATVVAAMLSFLGTVLASTLASPFVIGVTTLLYIDLRMRREGLDLRLQAAAQSGQHTGPEVYRTDYEPAYTAAAPGAPGTPGSPYGGAPGPDPYGQGGPAPGGYPSGGYGGPA</sequence>
<feature type="compositionally biased region" description="Low complexity" evidence="1">
    <location>
        <begin position="18"/>
        <end position="60"/>
    </location>
</feature>
<dbReference type="RefSeq" id="WP_179767497.1">
    <property type="nucleotide sequence ID" value="NZ_JACCFO010000001.1"/>
</dbReference>
<keyword evidence="4" id="KW-1185">Reference proteome</keyword>
<evidence type="ECO:0000313" key="3">
    <source>
        <dbReference type="EMBL" id="NYI96075.1"/>
    </source>
</evidence>
<reference evidence="3 4" key="1">
    <citation type="submission" date="2020-07" db="EMBL/GenBank/DDBJ databases">
        <title>Sequencing the genomes of 1000 actinobacteria strains.</title>
        <authorList>
            <person name="Klenk H.-P."/>
        </authorList>
    </citation>
    <scope>NUCLEOTIDE SEQUENCE [LARGE SCALE GENOMIC DNA]</scope>
    <source>
        <strain evidence="3 4">DSM 45927</strain>
    </source>
</reference>
<feature type="compositionally biased region" description="Gly residues" evidence="1">
    <location>
        <begin position="102"/>
        <end position="114"/>
    </location>
</feature>
<feature type="region of interest" description="Disordered" evidence="1">
    <location>
        <begin position="1"/>
        <end position="130"/>
    </location>
</feature>
<feature type="transmembrane region" description="Helical" evidence="2">
    <location>
        <begin position="224"/>
        <end position="246"/>
    </location>
</feature>
<feature type="transmembrane region" description="Helical" evidence="2">
    <location>
        <begin position="266"/>
        <end position="295"/>
    </location>
</feature>
<feature type="transmembrane region" description="Helical" evidence="2">
    <location>
        <begin position="354"/>
        <end position="375"/>
    </location>
</feature>
<evidence type="ECO:0000313" key="4">
    <source>
        <dbReference type="Proteomes" id="UP000575985"/>
    </source>
</evidence>
<feature type="transmembrane region" description="Helical" evidence="2">
    <location>
        <begin position="395"/>
        <end position="428"/>
    </location>
</feature>
<keyword evidence="2" id="KW-0472">Membrane</keyword>
<organism evidence="3 4">
    <name type="scientific">Streptomonospora nanhaiensis</name>
    <dbReference type="NCBI Taxonomy" id="1323731"/>
    <lineage>
        <taxon>Bacteria</taxon>
        <taxon>Bacillati</taxon>
        <taxon>Actinomycetota</taxon>
        <taxon>Actinomycetes</taxon>
        <taxon>Streptosporangiales</taxon>
        <taxon>Nocardiopsidaceae</taxon>
        <taxon>Streptomonospora</taxon>
    </lineage>
</organism>
<keyword evidence="2" id="KW-0812">Transmembrane</keyword>
<dbReference type="Proteomes" id="UP000575985">
    <property type="component" value="Unassembled WGS sequence"/>
</dbReference>
<accession>A0A853BMY6</accession>
<feature type="compositionally biased region" description="Gly residues" evidence="1">
    <location>
        <begin position="478"/>
        <end position="507"/>
    </location>
</feature>
<feature type="transmembrane region" description="Helical" evidence="2">
    <location>
        <begin position="301"/>
        <end position="323"/>
    </location>
</feature>
<evidence type="ECO:0008006" key="5">
    <source>
        <dbReference type="Google" id="ProtNLM"/>
    </source>
</evidence>
<evidence type="ECO:0000256" key="1">
    <source>
        <dbReference type="SAM" id="MobiDB-lite"/>
    </source>
</evidence>
<keyword evidence="2" id="KW-1133">Transmembrane helix</keyword>
<feature type="region of interest" description="Disordered" evidence="1">
    <location>
        <begin position="466"/>
        <end position="507"/>
    </location>
</feature>
<feature type="compositionally biased region" description="Low complexity" evidence="1">
    <location>
        <begin position="466"/>
        <end position="477"/>
    </location>
</feature>
<comment type="caution">
    <text evidence="3">The sequence shown here is derived from an EMBL/GenBank/DDBJ whole genome shotgun (WGS) entry which is preliminary data.</text>
</comment>
<proteinExistence type="predicted"/>
<feature type="compositionally biased region" description="Pro residues" evidence="1">
    <location>
        <begin position="8"/>
        <end position="17"/>
    </location>
</feature>